<evidence type="ECO:0000256" key="6">
    <source>
        <dbReference type="SAM" id="SignalP"/>
    </source>
</evidence>
<dbReference type="OrthoDB" id="7204750at2"/>
<feature type="signal peptide" evidence="6">
    <location>
        <begin position="1"/>
        <end position="29"/>
    </location>
</feature>
<comment type="similarity">
    <text evidence="2">Belongs to the rickettsiale 17 kDa surface antigen family.</text>
</comment>
<evidence type="ECO:0000256" key="2">
    <source>
        <dbReference type="ARBA" id="ARBA00008681"/>
    </source>
</evidence>
<dbReference type="GO" id="GO:0009279">
    <property type="term" value="C:cell outer membrane"/>
    <property type="evidence" value="ECO:0007669"/>
    <property type="project" value="UniProtKB-SubCell"/>
</dbReference>
<gene>
    <name evidence="8" type="ORF">DJ017_14645</name>
</gene>
<evidence type="ECO:0000313" key="9">
    <source>
        <dbReference type="Proteomes" id="UP000249254"/>
    </source>
</evidence>
<comment type="caution">
    <text evidence="8">The sequence shown here is derived from an EMBL/GenBank/DDBJ whole genome shotgun (WGS) entry which is preliminary data.</text>
</comment>
<evidence type="ECO:0000256" key="3">
    <source>
        <dbReference type="ARBA" id="ARBA00015281"/>
    </source>
</evidence>
<feature type="domain" description="Glycine zipper 2TM" evidence="7">
    <location>
        <begin position="59"/>
        <end position="100"/>
    </location>
</feature>
<feature type="chain" id="PRO_5016289552" description="17 kDa surface antigen" evidence="6">
    <location>
        <begin position="30"/>
        <end position="207"/>
    </location>
</feature>
<evidence type="ECO:0000256" key="4">
    <source>
        <dbReference type="ARBA" id="ARBA00023288"/>
    </source>
</evidence>
<dbReference type="RefSeq" id="WP_111529408.1">
    <property type="nucleotide sequence ID" value="NZ_JBHRSG010000003.1"/>
</dbReference>
<feature type="region of interest" description="Disordered" evidence="5">
    <location>
        <begin position="116"/>
        <end position="136"/>
    </location>
</feature>
<evidence type="ECO:0000259" key="7">
    <source>
        <dbReference type="Pfam" id="PF05433"/>
    </source>
</evidence>
<comment type="subcellular location">
    <subcellularLocation>
        <location evidence="1">Cell outer membrane</location>
        <topology evidence="1">Lipid-anchor</topology>
    </subcellularLocation>
</comment>
<reference evidence="9" key="1">
    <citation type="submission" date="2018-05" db="EMBL/GenBank/DDBJ databases">
        <authorList>
            <person name="Li X."/>
        </authorList>
    </citation>
    <scope>NUCLEOTIDE SEQUENCE [LARGE SCALE GENOMIC DNA]</scope>
    <source>
        <strain evidence="9">LX32</strain>
    </source>
</reference>
<dbReference type="Pfam" id="PF05433">
    <property type="entry name" value="Rick_17kDa_Anti"/>
    <property type="match status" value="1"/>
</dbReference>
<dbReference type="Proteomes" id="UP000249254">
    <property type="component" value="Unassembled WGS sequence"/>
</dbReference>
<accession>A0A328ALE0</accession>
<organism evidence="8 9">
    <name type="scientific">Phenylobacterium soli</name>
    <dbReference type="NCBI Taxonomy" id="2170551"/>
    <lineage>
        <taxon>Bacteria</taxon>
        <taxon>Pseudomonadati</taxon>
        <taxon>Pseudomonadota</taxon>
        <taxon>Alphaproteobacteria</taxon>
        <taxon>Caulobacterales</taxon>
        <taxon>Caulobacteraceae</taxon>
        <taxon>Phenylobacterium</taxon>
    </lineage>
</organism>
<keyword evidence="6" id="KW-0732">Signal</keyword>
<evidence type="ECO:0000256" key="5">
    <source>
        <dbReference type="SAM" id="MobiDB-lite"/>
    </source>
</evidence>
<dbReference type="EMBL" id="QFYQ01000001">
    <property type="protein sequence ID" value="RAK55660.1"/>
    <property type="molecule type" value="Genomic_DNA"/>
</dbReference>
<sequence length="207" mass="21524">MNRSSFARGVAAAVAGAMALGAVGASAQAQPYGQYGYYGNGGGYYDPCRREANGRGITGALVGGGLGAVIGSQVSANHHRSDGSLLGGALGALVGAGVGNSSAACRNGYAPSYGPGYAPPPPPPPPPAAYNSYGDDGYDRPYRYEGRYEDRDWAYGRHGERFRIAQGRVGADGCTLAESPIYLPDGRVQKRFVRVCMDSDGRYQVVD</sequence>
<keyword evidence="4" id="KW-0449">Lipoprotein</keyword>
<feature type="compositionally biased region" description="Pro residues" evidence="5">
    <location>
        <begin position="117"/>
        <end position="128"/>
    </location>
</feature>
<dbReference type="AlphaFoldDB" id="A0A328ALE0"/>
<name>A0A328ALE0_9CAUL</name>
<evidence type="ECO:0000256" key="1">
    <source>
        <dbReference type="ARBA" id="ARBA00004459"/>
    </source>
</evidence>
<proteinExistence type="inferred from homology"/>
<evidence type="ECO:0000313" key="8">
    <source>
        <dbReference type="EMBL" id="RAK55660.1"/>
    </source>
</evidence>
<dbReference type="InterPro" id="IPR008816">
    <property type="entry name" value="Gly_zipper_2TM_dom"/>
</dbReference>
<keyword evidence="9" id="KW-1185">Reference proteome</keyword>
<protein>
    <recommendedName>
        <fullName evidence="3">17 kDa surface antigen</fullName>
    </recommendedName>
</protein>